<feature type="region of interest" description="Disordered" evidence="1">
    <location>
        <begin position="1"/>
        <end position="20"/>
    </location>
</feature>
<feature type="compositionally biased region" description="Polar residues" evidence="1">
    <location>
        <begin position="1"/>
        <end position="12"/>
    </location>
</feature>
<reference evidence="2 3" key="1">
    <citation type="submission" date="2019-08" db="EMBL/GenBank/DDBJ databases">
        <title>Whole genome of Aphis craccivora.</title>
        <authorList>
            <person name="Voronova N.V."/>
            <person name="Shulinski R.S."/>
            <person name="Bandarenka Y.V."/>
            <person name="Zhorov D.G."/>
            <person name="Warner D."/>
        </authorList>
    </citation>
    <scope>NUCLEOTIDE SEQUENCE [LARGE SCALE GENOMIC DNA]</scope>
    <source>
        <strain evidence="2">180601</strain>
        <tissue evidence="2">Whole Body</tissue>
    </source>
</reference>
<dbReference type="Proteomes" id="UP000478052">
    <property type="component" value="Unassembled WGS sequence"/>
</dbReference>
<sequence>MPNIGSSSQQEAPTGYSGVEQATASKDYCADSHNIQNSVNSGNYGSGWGYICSPPCVTKRYEIRKNPNKVGIEKEIREEVLKKWQIEWDKEVTGR</sequence>
<keyword evidence="3" id="KW-1185">Reference proteome</keyword>
<proteinExistence type="predicted"/>
<name>A0A6G0Z9G5_APHCR</name>
<dbReference type="EMBL" id="VUJU01000961">
    <property type="protein sequence ID" value="KAF0767476.1"/>
    <property type="molecule type" value="Genomic_DNA"/>
</dbReference>
<evidence type="ECO:0000313" key="2">
    <source>
        <dbReference type="EMBL" id="KAF0767476.1"/>
    </source>
</evidence>
<gene>
    <name evidence="2" type="ORF">FWK35_00011147</name>
</gene>
<dbReference type="AlphaFoldDB" id="A0A6G0Z9G5"/>
<protein>
    <submittedName>
        <fullName evidence="2">Uncharacterized protein</fullName>
    </submittedName>
</protein>
<organism evidence="2 3">
    <name type="scientific">Aphis craccivora</name>
    <name type="common">Cowpea aphid</name>
    <dbReference type="NCBI Taxonomy" id="307492"/>
    <lineage>
        <taxon>Eukaryota</taxon>
        <taxon>Metazoa</taxon>
        <taxon>Ecdysozoa</taxon>
        <taxon>Arthropoda</taxon>
        <taxon>Hexapoda</taxon>
        <taxon>Insecta</taxon>
        <taxon>Pterygota</taxon>
        <taxon>Neoptera</taxon>
        <taxon>Paraneoptera</taxon>
        <taxon>Hemiptera</taxon>
        <taxon>Sternorrhyncha</taxon>
        <taxon>Aphidomorpha</taxon>
        <taxon>Aphidoidea</taxon>
        <taxon>Aphididae</taxon>
        <taxon>Aphidini</taxon>
        <taxon>Aphis</taxon>
        <taxon>Aphis</taxon>
    </lineage>
</organism>
<evidence type="ECO:0000256" key="1">
    <source>
        <dbReference type="SAM" id="MobiDB-lite"/>
    </source>
</evidence>
<evidence type="ECO:0000313" key="3">
    <source>
        <dbReference type="Proteomes" id="UP000478052"/>
    </source>
</evidence>
<accession>A0A6G0Z9G5</accession>
<comment type="caution">
    <text evidence="2">The sequence shown here is derived from an EMBL/GenBank/DDBJ whole genome shotgun (WGS) entry which is preliminary data.</text>
</comment>